<comment type="caution">
    <text evidence="1">The sequence shown here is derived from an EMBL/GenBank/DDBJ whole genome shotgun (WGS) entry which is preliminary data.</text>
</comment>
<dbReference type="RefSeq" id="WP_064985310.1">
    <property type="nucleotide sequence ID" value="NZ_CP033507.1"/>
</dbReference>
<evidence type="ECO:0000313" key="2">
    <source>
        <dbReference type="Proteomes" id="UP000275530"/>
    </source>
</evidence>
<dbReference type="Proteomes" id="UP000275530">
    <property type="component" value="Unassembled WGS sequence"/>
</dbReference>
<dbReference type="AlphaFoldDB" id="A0A6M7TB72"/>
<keyword evidence="2" id="KW-1185">Reference proteome</keyword>
<proteinExistence type="predicted"/>
<name>A0A6M7TB72_9HYPH</name>
<sequence>MMNPTVPPDDHQQAVLNMSKMGMNGKGPMRISGSKQPFLAGSLPPRGQPSRLAITPAGNLGSSKTM</sequence>
<accession>A0A6M7TB72</accession>
<dbReference type="EMBL" id="QZXA01000008">
    <property type="protein sequence ID" value="RJT31710.1"/>
    <property type="molecule type" value="Genomic_DNA"/>
</dbReference>
<gene>
    <name evidence="1" type="ORF">D3242_21525</name>
</gene>
<evidence type="ECO:0000313" key="1">
    <source>
        <dbReference type="EMBL" id="RJT31710.1"/>
    </source>
</evidence>
<reference evidence="1 2" key="1">
    <citation type="submission" date="2018-09" db="EMBL/GenBank/DDBJ databases">
        <title>Mesorhizobium carmichaelinearum sp. nov. isolated from Carmichaelinea spp. root nodules in New Zealand.</title>
        <authorList>
            <person name="De Meyer S.E."/>
        </authorList>
    </citation>
    <scope>NUCLEOTIDE SEQUENCE [LARGE SCALE GENOMIC DNA]</scope>
    <source>
        <strain evidence="1 2">LMG 28313</strain>
    </source>
</reference>
<protein>
    <submittedName>
        <fullName evidence="1">Uncharacterized protein</fullName>
    </submittedName>
</protein>
<organism evidence="1 2">
    <name type="scientific">Mesorhizobium jarvisii</name>
    <dbReference type="NCBI Taxonomy" id="1777867"/>
    <lineage>
        <taxon>Bacteria</taxon>
        <taxon>Pseudomonadati</taxon>
        <taxon>Pseudomonadota</taxon>
        <taxon>Alphaproteobacteria</taxon>
        <taxon>Hyphomicrobiales</taxon>
        <taxon>Phyllobacteriaceae</taxon>
        <taxon>Mesorhizobium</taxon>
    </lineage>
</organism>